<dbReference type="SUPFAM" id="SSF51735">
    <property type="entry name" value="NAD(P)-binding Rossmann-fold domains"/>
    <property type="match status" value="1"/>
</dbReference>
<evidence type="ECO:0000313" key="3">
    <source>
        <dbReference type="EMBL" id="KAJ8033507.1"/>
    </source>
</evidence>
<evidence type="ECO:0000256" key="1">
    <source>
        <dbReference type="ARBA" id="ARBA00006484"/>
    </source>
</evidence>
<dbReference type="InterPro" id="IPR036291">
    <property type="entry name" value="NAD(P)-bd_dom_sf"/>
</dbReference>
<evidence type="ECO:0000313" key="4">
    <source>
        <dbReference type="Proteomes" id="UP001152320"/>
    </source>
</evidence>
<dbReference type="GO" id="GO:0005829">
    <property type="term" value="C:cytosol"/>
    <property type="evidence" value="ECO:0007669"/>
    <property type="project" value="TreeGrafter"/>
</dbReference>
<gene>
    <name evidence="3" type="ORF">HOLleu_23767</name>
</gene>
<keyword evidence="4" id="KW-1185">Reference proteome</keyword>
<dbReference type="InterPro" id="IPR002347">
    <property type="entry name" value="SDR_fam"/>
</dbReference>
<comment type="similarity">
    <text evidence="1">Belongs to the short-chain dehydrogenases/reductases (SDR) family.</text>
</comment>
<reference evidence="3" key="1">
    <citation type="submission" date="2021-10" db="EMBL/GenBank/DDBJ databases">
        <title>Tropical sea cucumber genome reveals ecological adaptation and Cuvierian tubules defense mechanism.</title>
        <authorList>
            <person name="Chen T."/>
        </authorList>
    </citation>
    <scope>NUCLEOTIDE SEQUENCE</scope>
    <source>
        <strain evidence="3">Nanhai2018</strain>
        <tissue evidence="3">Muscle</tissue>
    </source>
</reference>
<protein>
    <submittedName>
        <fullName evidence="3">Retinol dehydrogenase 8</fullName>
    </submittedName>
</protein>
<dbReference type="PANTHER" id="PTHR43391">
    <property type="entry name" value="RETINOL DEHYDROGENASE-RELATED"/>
    <property type="match status" value="1"/>
</dbReference>
<dbReference type="EMBL" id="JAIZAY010000011">
    <property type="protein sequence ID" value="KAJ8033507.1"/>
    <property type="molecule type" value="Genomic_DNA"/>
</dbReference>
<proteinExistence type="inferred from homology"/>
<name>A0A9Q1H343_HOLLE</name>
<dbReference type="Gene3D" id="3.40.50.720">
    <property type="entry name" value="NAD(P)-binding Rossmann-like Domain"/>
    <property type="match status" value="1"/>
</dbReference>
<organism evidence="3 4">
    <name type="scientific">Holothuria leucospilota</name>
    <name type="common">Black long sea cucumber</name>
    <name type="synonym">Mertensiothuria leucospilota</name>
    <dbReference type="NCBI Taxonomy" id="206669"/>
    <lineage>
        <taxon>Eukaryota</taxon>
        <taxon>Metazoa</taxon>
        <taxon>Echinodermata</taxon>
        <taxon>Eleutherozoa</taxon>
        <taxon>Echinozoa</taxon>
        <taxon>Holothuroidea</taxon>
        <taxon>Aspidochirotacea</taxon>
        <taxon>Aspidochirotida</taxon>
        <taxon>Holothuriidae</taxon>
        <taxon>Holothuria</taxon>
    </lineage>
</organism>
<evidence type="ECO:0000256" key="2">
    <source>
        <dbReference type="ARBA" id="ARBA00023002"/>
    </source>
</evidence>
<keyword evidence="2" id="KW-0560">Oxidoreductase</keyword>
<accession>A0A9Q1H343</accession>
<dbReference type="Proteomes" id="UP001152320">
    <property type="component" value="Chromosome 11"/>
</dbReference>
<dbReference type="AlphaFoldDB" id="A0A9Q1H343"/>
<dbReference type="Pfam" id="PF00106">
    <property type="entry name" value="adh_short"/>
    <property type="match status" value="1"/>
</dbReference>
<dbReference type="GO" id="GO:0016491">
    <property type="term" value="F:oxidoreductase activity"/>
    <property type="evidence" value="ECO:0007669"/>
    <property type="project" value="UniProtKB-KW"/>
</dbReference>
<sequence>MHTLFQTNFFGTVRITQEVIRKMKQHKLGRVIFVSSIVGVKPFVFGEFYAATNFAIEGLIGCLTPLMRTFNISITSVQPGPVKTEFHTNISENQQGSFSTVDEVHDTETKALIEDIFGKYMVSNAQEWQLGRGY</sequence>
<dbReference type="PRINTS" id="PR00081">
    <property type="entry name" value="GDHRDH"/>
</dbReference>
<dbReference type="PANTHER" id="PTHR43391:SF86">
    <property type="entry name" value="SHORT-CHAIN DEHYDROGENASE_REDUCTASE FAMILY PROTEIN"/>
    <property type="match status" value="1"/>
</dbReference>
<comment type="caution">
    <text evidence="3">The sequence shown here is derived from an EMBL/GenBank/DDBJ whole genome shotgun (WGS) entry which is preliminary data.</text>
</comment>
<dbReference type="OrthoDB" id="47007at2759"/>